<evidence type="ECO:0000256" key="4">
    <source>
        <dbReference type="ARBA" id="ARBA00022827"/>
    </source>
</evidence>
<evidence type="ECO:0000259" key="7">
    <source>
        <dbReference type="Pfam" id="PF02771"/>
    </source>
</evidence>
<keyword evidence="4" id="KW-0274">FAD</keyword>
<dbReference type="Pfam" id="PF02771">
    <property type="entry name" value="Acyl-CoA_dh_N"/>
    <property type="match status" value="1"/>
</dbReference>
<dbReference type="RefSeq" id="WP_345032502.1">
    <property type="nucleotide sequence ID" value="NZ_BAABGL010000034.1"/>
</dbReference>
<sequence length="373" mass="39054">MTDIDLLPSEVEEDLRSSVRKLFTDRSDAESVAKLYDDPHTDTSGLDRAWAQELGLAALLVPEDLGGAGASAAEAAVVAEEIGRAVAPVRFLSSGVLATTLAVGVRAGDLAGRLAAGESFAAIAFTASSPQIRAELTVDGDGDSATVSGTVAGVMDGAGADEYLVVAGTGSDTVVALVAAEHVRTEAFLSFDQTRRLADVTFESAPATVLGRGEQAAQAVRTAEILGRIILAAEQYGVAQRAFDLTLEYIKGRRQFGRAIGSYQAIKHRMADLWLEVSQTGAATIYAARVAAAWQAGEQTEDEVELCSLVAGSYASTTAVHAAEEAVQLHGGNGMTWEYPLHLYLKRAKADELILGHAAAQRRALAPLIDLTA</sequence>
<evidence type="ECO:0000256" key="2">
    <source>
        <dbReference type="ARBA" id="ARBA00009347"/>
    </source>
</evidence>
<organism evidence="8 9">
    <name type="scientific">Brevibacterium pityocampae</name>
    <dbReference type="NCBI Taxonomy" id="506594"/>
    <lineage>
        <taxon>Bacteria</taxon>
        <taxon>Bacillati</taxon>
        <taxon>Actinomycetota</taxon>
        <taxon>Actinomycetes</taxon>
        <taxon>Micrococcales</taxon>
        <taxon>Brevibacteriaceae</taxon>
        <taxon>Brevibacterium</taxon>
    </lineage>
</organism>
<evidence type="ECO:0000313" key="8">
    <source>
        <dbReference type="EMBL" id="GAA4394830.1"/>
    </source>
</evidence>
<dbReference type="PANTHER" id="PTHR43884:SF20">
    <property type="entry name" value="ACYL-COA DEHYDROGENASE FADE28"/>
    <property type="match status" value="1"/>
</dbReference>
<comment type="similarity">
    <text evidence="2">Belongs to the acyl-CoA dehydrogenase family.</text>
</comment>
<comment type="caution">
    <text evidence="8">The sequence shown here is derived from an EMBL/GenBank/DDBJ whole genome shotgun (WGS) entry which is preliminary data.</text>
</comment>
<dbReference type="InterPro" id="IPR009100">
    <property type="entry name" value="AcylCoA_DH/oxidase_NM_dom_sf"/>
</dbReference>
<feature type="domain" description="Acyl-CoA dehydrogenase/oxidase N-terminal" evidence="7">
    <location>
        <begin position="10"/>
        <end position="94"/>
    </location>
</feature>
<dbReference type="Pfam" id="PF00441">
    <property type="entry name" value="Acyl-CoA_dh_1"/>
    <property type="match status" value="1"/>
</dbReference>
<dbReference type="InterPro" id="IPR013786">
    <property type="entry name" value="AcylCoA_DH/ox_N"/>
</dbReference>
<comment type="cofactor">
    <cofactor evidence="1">
        <name>FAD</name>
        <dbReference type="ChEBI" id="CHEBI:57692"/>
    </cofactor>
</comment>
<dbReference type="SUPFAM" id="SSF56645">
    <property type="entry name" value="Acyl-CoA dehydrogenase NM domain-like"/>
    <property type="match status" value="1"/>
</dbReference>
<dbReference type="InterPro" id="IPR036250">
    <property type="entry name" value="AcylCo_DH-like_C"/>
</dbReference>
<protein>
    <submittedName>
        <fullName evidence="8">Acyl-CoA dehydrogenase family protein</fullName>
    </submittedName>
</protein>
<keyword evidence="5" id="KW-0560">Oxidoreductase</keyword>
<evidence type="ECO:0000256" key="1">
    <source>
        <dbReference type="ARBA" id="ARBA00001974"/>
    </source>
</evidence>
<name>A0ABP8JR54_9MICO</name>
<dbReference type="PANTHER" id="PTHR43884">
    <property type="entry name" value="ACYL-COA DEHYDROGENASE"/>
    <property type="match status" value="1"/>
</dbReference>
<dbReference type="EMBL" id="BAABGL010000034">
    <property type="protein sequence ID" value="GAA4394830.1"/>
    <property type="molecule type" value="Genomic_DNA"/>
</dbReference>
<feature type="domain" description="Acyl-CoA dehydrogenase/oxidase C-terminal" evidence="6">
    <location>
        <begin position="227"/>
        <end position="366"/>
    </location>
</feature>
<keyword evidence="9" id="KW-1185">Reference proteome</keyword>
<keyword evidence="3" id="KW-0285">Flavoprotein</keyword>
<dbReference type="Gene3D" id="1.20.140.10">
    <property type="entry name" value="Butyryl-CoA Dehydrogenase, subunit A, domain 3"/>
    <property type="match status" value="1"/>
</dbReference>
<proteinExistence type="inferred from homology"/>
<gene>
    <name evidence="8" type="ORF">GCM10023167_24650</name>
</gene>
<reference evidence="9" key="1">
    <citation type="journal article" date="2019" name="Int. J. Syst. Evol. Microbiol.">
        <title>The Global Catalogue of Microorganisms (GCM) 10K type strain sequencing project: providing services to taxonomists for standard genome sequencing and annotation.</title>
        <authorList>
            <consortium name="The Broad Institute Genomics Platform"/>
            <consortium name="The Broad Institute Genome Sequencing Center for Infectious Disease"/>
            <person name="Wu L."/>
            <person name="Ma J."/>
        </authorList>
    </citation>
    <scope>NUCLEOTIDE SEQUENCE [LARGE SCALE GENOMIC DNA]</scope>
    <source>
        <strain evidence="9">JCM 17808</strain>
    </source>
</reference>
<evidence type="ECO:0000256" key="5">
    <source>
        <dbReference type="ARBA" id="ARBA00023002"/>
    </source>
</evidence>
<evidence type="ECO:0000313" key="9">
    <source>
        <dbReference type="Proteomes" id="UP001500642"/>
    </source>
</evidence>
<dbReference type="SUPFAM" id="SSF47203">
    <property type="entry name" value="Acyl-CoA dehydrogenase C-terminal domain-like"/>
    <property type="match status" value="1"/>
</dbReference>
<dbReference type="InterPro" id="IPR009075">
    <property type="entry name" value="AcylCo_DH/oxidase_C"/>
</dbReference>
<dbReference type="InterPro" id="IPR037069">
    <property type="entry name" value="AcylCoA_DH/ox_N_sf"/>
</dbReference>
<accession>A0ABP8JR54</accession>
<evidence type="ECO:0000259" key="6">
    <source>
        <dbReference type="Pfam" id="PF00441"/>
    </source>
</evidence>
<dbReference type="Gene3D" id="1.10.540.10">
    <property type="entry name" value="Acyl-CoA dehydrogenase/oxidase, N-terminal domain"/>
    <property type="match status" value="1"/>
</dbReference>
<dbReference type="Proteomes" id="UP001500642">
    <property type="component" value="Unassembled WGS sequence"/>
</dbReference>
<evidence type="ECO:0000256" key="3">
    <source>
        <dbReference type="ARBA" id="ARBA00022630"/>
    </source>
</evidence>